<keyword evidence="1" id="KW-0732">Signal</keyword>
<dbReference type="Proteomes" id="UP000658278">
    <property type="component" value="Unassembled WGS sequence"/>
</dbReference>
<dbReference type="RefSeq" id="WP_200275422.1">
    <property type="nucleotide sequence ID" value="NZ_JAENII010000001.1"/>
</dbReference>
<dbReference type="AlphaFoldDB" id="A0A934RA48"/>
<reference evidence="2" key="1">
    <citation type="submission" date="2021-01" db="EMBL/GenBank/DDBJ databases">
        <title>Modified the classification status of verrucomicrobia.</title>
        <authorList>
            <person name="Feng X."/>
        </authorList>
    </citation>
    <scope>NUCLEOTIDE SEQUENCE</scope>
    <source>
        <strain evidence="2">KCTC 22201</strain>
    </source>
</reference>
<evidence type="ECO:0000256" key="1">
    <source>
        <dbReference type="SAM" id="SignalP"/>
    </source>
</evidence>
<accession>A0A934RA48</accession>
<feature type="signal peptide" evidence="1">
    <location>
        <begin position="1"/>
        <end position="21"/>
    </location>
</feature>
<evidence type="ECO:0000313" key="2">
    <source>
        <dbReference type="EMBL" id="MBK1825609.1"/>
    </source>
</evidence>
<proteinExistence type="predicted"/>
<dbReference type="EMBL" id="JAENII010000001">
    <property type="protein sequence ID" value="MBK1825609.1"/>
    <property type="molecule type" value="Genomic_DNA"/>
</dbReference>
<organism evidence="2 3">
    <name type="scientific">Haloferula rosea</name>
    <dbReference type="NCBI Taxonomy" id="490093"/>
    <lineage>
        <taxon>Bacteria</taxon>
        <taxon>Pseudomonadati</taxon>
        <taxon>Verrucomicrobiota</taxon>
        <taxon>Verrucomicrobiia</taxon>
        <taxon>Verrucomicrobiales</taxon>
        <taxon>Verrucomicrobiaceae</taxon>
        <taxon>Haloferula</taxon>
    </lineage>
</organism>
<gene>
    <name evidence="2" type="ORF">JIN81_01145</name>
</gene>
<evidence type="ECO:0008006" key="4">
    <source>
        <dbReference type="Google" id="ProtNLM"/>
    </source>
</evidence>
<protein>
    <recommendedName>
        <fullName evidence="4">PEP-CTERM sorting domain-containing protein</fullName>
    </recommendedName>
</protein>
<comment type="caution">
    <text evidence="2">The sequence shown here is derived from an EMBL/GenBank/DDBJ whole genome shotgun (WGS) entry which is preliminary data.</text>
</comment>
<sequence>MFRSSLTGALAIVSLSAHLQAATMLVDFGRTDNQTSGNWNNVHGPSGTTTLTTPSVDLIDDQGNATDYTLVTNFDDGGSWAASGADYSTGTKPAPFAGAPTTATGDSLFVRTPADTTITLTGLSASETYDLVFYGARGNNGGASTFVVTDNSGAKPLQSFDVFENDSAVASFTGLVPDGSGEITIVFQGVFSSTGTGINTNQQSSGAFNALQITSNIPEPSTVMLAALACTTLLRRRR</sequence>
<evidence type="ECO:0000313" key="3">
    <source>
        <dbReference type="Proteomes" id="UP000658278"/>
    </source>
</evidence>
<name>A0A934RA48_9BACT</name>
<keyword evidence="3" id="KW-1185">Reference proteome</keyword>
<feature type="chain" id="PRO_5037143783" description="PEP-CTERM sorting domain-containing protein" evidence="1">
    <location>
        <begin position="22"/>
        <end position="238"/>
    </location>
</feature>